<dbReference type="Pfam" id="PF01252">
    <property type="entry name" value="Peptidase_A8"/>
    <property type="match status" value="1"/>
</dbReference>
<evidence type="ECO:0000256" key="5">
    <source>
        <dbReference type="ARBA" id="ARBA00022750"/>
    </source>
</evidence>
<keyword evidence="4 9" id="KW-0812">Transmembrane</keyword>
<feature type="transmembrane region" description="Helical" evidence="9">
    <location>
        <begin position="77"/>
        <end position="100"/>
    </location>
</feature>
<comment type="function">
    <text evidence="9">This protein specifically catalyzes the removal of signal peptides from prolipoproteins.</text>
</comment>
<comment type="pathway">
    <text evidence="9">Protein modification; lipoprotein biosynthesis (signal peptide cleavage).</text>
</comment>
<evidence type="ECO:0000256" key="4">
    <source>
        <dbReference type="ARBA" id="ARBA00022692"/>
    </source>
</evidence>
<evidence type="ECO:0000256" key="8">
    <source>
        <dbReference type="ARBA" id="ARBA00023136"/>
    </source>
</evidence>
<dbReference type="GO" id="GO:0004190">
    <property type="term" value="F:aspartic-type endopeptidase activity"/>
    <property type="evidence" value="ECO:0007669"/>
    <property type="project" value="UniProtKB-UniRule"/>
</dbReference>
<comment type="similarity">
    <text evidence="1 9 10">Belongs to the peptidase A8 family.</text>
</comment>
<feature type="transmembrane region" description="Helical" evidence="9">
    <location>
        <begin position="107"/>
        <end position="125"/>
    </location>
</feature>
<comment type="caution">
    <text evidence="9">Lacks conserved residue(s) required for the propagation of feature annotation.</text>
</comment>
<proteinExistence type="inferred from homology"/>
<comment type="catalytic activity">
    <reaction evidence="9">
        <text>Release of signal peptides from bacterial membrane prolipoproteins. Hydrolyzes -Xaa-Yaa-Zaa-|-(S,diacylglyceryl)Cys-, in which Xaa is hydrophobic (preferably Leu), and Yaa (Ala or Ser) and Zaa (Gly or Ala) have small, neutral side chains.</text>
        <dbReference type="EC" id="3.4.23.36"/>
    </reaction>
</comment>
<name>A0A1M6RP60_9BACT</name>
<evidence type="ECO:0000256" key="7">
    <source>
        <dbReference type="ARBA" id="ARBA00022989"/>
    </source>
</evidence>
<dbReference type="InterPro" id="IPR001872">
    <property type="entry name" value="Peptidase_A8"/>
</dbReference>
<sequence length="193" mass="22018">MNEKFRWLQSWKFHLAFIFVSLFVDQATKIWAVAYLSPTYENPLGRTVHIIGDLLQFRLAYNYGAAFSSRPQDILPFLPPTVFFLLISLVAVFVLVYFYRSAKSGDFLVRTGIAMIMSGALGNFADRMRLGKVVDFIDCDFPDFIMSRWPTFNFADCCVTVGVAIIILAPILYKFIRYVPEGSHDEKNGKSPN</sequence>
<dbReference type="PANTHER" id="PTHR33695:SF1">
    <property type="entry name" value="LIPOPROTEIN SIGNAL PEPTIDASE"/>
    <property type="match status" value="1"/>
</dbReference>
<dbReference type="NCBIfam" id="TIGR00077">
    <property type="entry name" value="lspA"/>
    <property type="match status" value="1"/>
</dbReference>
<dbReference type="EC" id="3.4.23.36" evidence="9"/>
<evidence type="ECO:0000256" key="10">
    <source>
        <dbReference type="RuleBase" id="RU004181"/>
    </source>
</evidence>
<dbReference type="GO" id="GO:0005886">
    <property type="term" value="C:plasma membrane"/>
    <property type="evidence" value="ECO:0007669"/>
    <property type="project" value="UniProtKB-SubCell"/>
</dbReference>
<dbReference type="RefSeq" id="WP_073302698.1">
    <property type="nucleotide sequence ID" value="NZ_FRAW01000004.1"/>
</dbReference>
<dbReference type="Proteomes" id="UP000184275">
    <property type="component" value="Unassembled WGS sequence"/>
</dbReference>
<evidence type="ECO:0000256" key="9">
    <source>
        <dbReference type="HAMAP-Rule" id="MF_00161"/>
    </source>
</evidence>
<keyword evidence="7 9" id="KW-1133">Transmembrane helix</keyword>
<reference evidence="12" key="1">
    <citation type="submission" date="2016-11" db="EMBL/GenBank/DDBJ databases">
        <authorList>
            <person name="Varghese N."/>
            <person name="Submissions S."/>
        </authorList>
    </citation>
    <scope>NUCLEOTIDE SEQUENCE [LARGE SCALE GENOMIC DNA]</scope>
    <source>
        <strain evidence="12">UWOS</strain>
    </source>
</reference>
<keyword evidence="3 9" id="KW-0645">Protease</keyword>
<evidence type="ECO:0000313" key="11">
    <source>
        <dbReference type="EMBL" id="SHK34180.1"/>
    </source>
</evidence>
<keyword evidence="2 9" id="KW-1003">Cell membrane</keyword>
<evidence type="ECO:0000256" key="6">
    <source>
        <dbReference type="ARBA" id="ARBA00022801"/>
    </source>
</evidence>
<feature type="active site" evidence="9">
    <location>
        <position position="135"/>
    </location>
</feature>
<evidence type="ECO:0000313" key="12">
    <source>
        <dbReference type="Proteomes" id="UP000184275"/>
    </source>
</evidence>
<feature type="active site" evidence="9">
    <location>
        <position position="156"/>
    </location>
</feature>
<accession>A0A1M6RP60</accession>
<gene>
    <name evidence="9" type="primary">lspA</name>
    <name evidence="11" type="ORF">SAMN05720469_10467</name>
</gene>
<protein>
    <recommendedName>
        <fullName evidence="9">Lipoprotein signal peptidase</fullName>
        <ecNumber evidence="9">3.4.23.36</ecNumber>
    </recommendedName>
    <alternativeName>
        <fullName evidence="9">Prolipoprotein signal peptidase</fullName>
    </alternativeName>
    <alternativeName>
        <fullName evidence="9">Signal peptidase II</fullName>
        <shortName evidence="9">SPase II</shortName>
    </alternativeName>
</protein>
<evidence type="ECO:0000256" key="1">
    <source>
        <dbReference type="ARBA" id="ARBA00006139"/>
    </source>
</evidence>
<dbReference type="GO" id="GO:0006508">
    <property type="term" value="P:proteolysis"/>
    <property type="evidence" value="ECO:0007669"/>
    <property type="project" value="UniProtKB-KW"/>
</dbReference>
<feature type="transmembrane region" description="Helical" evidence="9">
    <location>
        <begin position="152"/>
        <end position="173"/>
    </location>
</feature>
<dbReference type="PRINTS" id="PR00781">
    <property type="entry name" value="LIPOSIGPTASE"/>
</dbReference>
<evidence type="ECO:0000256" key="3">
    <source>
        <dbReference type="ARBA" id="ARBA00022670"/>
    </source>
</evidence>
<keyword evidence="8 9" id="KW-0472">Membrane</keyword>
<dbReference type="UniPathway" id="UPA00665"/>
<dbReference type="PANTHER" id="PTHR33695">
    <property type="entry name" value="LIPOPROTEIN SIGNAL PEPTIDASE"/>
    <property type="match status" value="1"/>
</dbReference>
<comment type="subcellular location">
    <subcellularLocation>
        <location evidence="9">Cell membrane</location>
        <topology evidence="9">Multi-pass membrane protein</topology>
    </subcellularLocation>
</comment>
<keyword evidence="12" id="KW-1185">Reference proteome</keyword>
<keyword evidence="5 9" id="KW-0064">Aspartyl protease</keyword>
<keyword evidence="6 9" id="KW-0378">Hydrolase</keyword>
<evidence type="ECO:0000256" key="2">
    <source>
        <dbReference type="ARBA" id="ARBA00022475"/>
    </source>
</evidence>
<dbReference type="HAMAP" id="MF_00161">
    <property type="entry name" value="LspA"/>
    <property type="match status" value="1"/>
</dbReference>
<dbReference type="AlphaFoldDB" id="A0A1M6RP60"/>
<organism evidence="11 12">
    <name type="scientific">Fibrobacter intestinalis</name>
    <dbReference type="NCBI Taxonomy" id="28122"/>
    <lineage>
        <taxon>Bacteria</taxon>
        <taxon>Pseudomonadati</taxon>
        <taxon>Fibrobacterota</taxon>
        <taxon>Fibrobacteria</taxon>
        <taxon>Fibrobacterales</taxon>
        <taxon>Fibrobacteraceae</taxon>
        <taxon>Fibrobacter</taxon>
    </lineage>
</organism>
<dbReference type="EMBL" id="FRAW01000004">
    <property type="protein sequence ID" value="SHK34180.1"/>
    <property type="molecule type" value="Genomic_DNA"/>
</dbReference>